<keyword evidence="9" id="KW-1185">Reference proteome</keyword>
<dbReference type="PANTHER" id="PTHR43033">
    <property type="entry name" value="TRNA(ILE)-LYSIDINE SYNTHASE-RELATED"/>
    <property type="match status" value="1"/>
</dbReference>
<feature type="domain" description="tRNA(Ile)-lysidine/2-thiocytidine synthase N-terminal" evidence="7">
    <location>
        <begin position="24"/>
        <end position="194"/>
    </location>
</feature>
<dbReference type="Gene3D" id="3.40.50.620">
    <property type="entry name" value="HUPs"/>
    <property type="match status" value="1"/>
</dbReference>
<keyword evidence="6" id="KW-0963">Cytoplasm</keyword>
<evidence type="ECO:0000256" key="2">
    <source>
        <dbReference type="ARBA" id="ARBA00022694"/>
    </source>
</evidence>
<comment type="function">
    <text evidence="6">Ligates lysine onto the cytidine present at position 34 of the AUA codon-specific tRNA(Ile) that contains the anticodon CAU, in an ATP-dependent manner. Cytidine is converted to lysidine, thus changing the amino acid specificity of the tRNA from methionine to isoleucine.</text>
</comment>
<dbReference type="CDD" id="cd01992">
    <property type="entry name" value="TilS_N"/>
    <property type="match status" value="1"/>
</dbReference>
<dbReference type="GO" id="GO:0032267">
    <property type="term" value="F:tRNA(Ile)-lysidine synthase activity"/>
    <property type="evidence" value="ECO:0007669"/>
    <property type="project" value="UniProtKB-EC"/>
</dbReference>
<reference evidence="8 9" key="1">
    <citation type="submission" date="2021-08" db="EMBL/GenBank/DDBJ databases">
        <authorList>
            <person name="Tuo L."/>
        </authorList>
    </citation>
    <scope>NUCLEOTIDE SEQUENCE [LARGE SCALE GENOMIC DNA]</scope>
    <source>
        <strain evidence="8 9">JCM 31229</strain>
    </source>
</reference>
<dbReference type="InterPro" id="IPR011063">
    <property type="entry name" value="TilS/TtcA_N"/>
</dbReference>
<comment type="caution">
    <text evidence="8">The sequence shown here is derived from an EMBL/GenBank/DDBJ whole genome shotgun (WGS) entry which is preliminary data.</text>
</comment>
<dbReference type="HAMAP" id="MF_01161">
    <property type="entry name" value="tRNA_Ile_lys_synt"/>
    <property type="match status" value="1"/>
</dbReference>
<comment type="domain">
    <text evidence="6">The N-terminal region contains the highly conserved SGGXDS motif, predicted to be a P-loop motif involved in ATP binding.</text>
</comment>
<evidence type="ECO:0000256" key="3">
    <source>
        <dbReference type="ARBA" id="ARBA00022741"/>
    </source>
</evidence>
<dbReference type="SUPFAM" id="SSF52402">
    <property type="entry name" value="Adenine nucleotide alpha hydrolases-like"/>
    <property type="match status" value="1"/>
</dbReference>
<keyword evidence="2 6" id="KW-0819">tRNA processing</keyword>
<comment type="catalytic activity">
    <reaction evidence="5 6">
        <text>cytidine(34) in tRNA(Ile2) + L-lysine + ATP = lysidine(34) in tRNA(Ile2) + AMP + diphosphate + H(+)</text>
        <dbReference type="Rhea" id="RHEA:43744"/>
        <dbReference type="Rhea" id="RHEA-COMP:10625"/>
        <dbReference type="Rhea" id="RHEA-COMP:10670"/>
        <dbReference type="ChEBI" id="CHEBI:15378"/>
        <dbReference type="ChEBI" id="CHEBI:30616"/>
        <dbReference type="ChEBI" id="CHEBI:32551"/>
        <dbReference type="ChEBI" id="CHEBI:33019"/>
        <dbReference type="ChEBI" id="CHEBI:82748"/>
        <dbReference type="ChEBI" id="CHEBI:83665"/>
        <dbReference type="ChEBI" id="CHEBI:456215"/>
        <dbReference type="EC" id="6.3.4.19"/>
    </reaction>
</comment>
<keyword evidence="3 6" id="KW-0547">Nucleotide-binding</keyword>
<name>A0ABS7PTB8_9SPHN</name>
<dbReference type="NCBIfam" id="TIGR02432">
    <property type="entry name" value="lysidine_TilS_N"/>
    <property type="match status" value="1"/>
</dbReference>
<dbReference type="InterPro" id="IPR014729">
    <property type="entry name" value="Rossmann-like_a/b/a_fold"/>
</dbReference>
<gene>
    <name evidence="6 8" type="primary">tilS</name>
    <name evidence="8" type="ORF">K7G82_19950</name>
</gene>
<protein>
    <recommendedName>
        <fullName evidence="6">tRNA(Ile)-lysidine synthase</fullName>
        <ecNumber evidence="6">6.3.4.19</ecNumber>
    </recommendedName>
    <alternativeName>
        <fullName evidence="6">tRNA(Ile)-2-lysyl-cytidine synthase</fullName>
    </alternativeName>
    <alternativeName>
        <fullName evidence="6">tRNA(Ile)-lysidine synthetase</fullName>
    </alternativeName>
</protein>
<comment type="similarity">
    <text evidence="6">Belongs to the tRNA(Ile)-lysidine synthase family.</text>
</comment>
<comment type="subcellular location">
    <subcellularLocation>
        <location evidence="6">Cytoplasm</location>
    </subcellularLocation>
</comment>
<sequence>MSPVPDPDLVARFGADASPPPGAVGIAVSGGPDSLALLLLAAAAWPERVIAATVDHGLRPEAAAEAAYVGAICARRGIAHETLVPATPITGSLQAAARTARYGLLENWRARHGAGCVMTAHHADDQAETLLMRLNRSAGLGGLAGIRRANGFVLRPLLGWRHSELVAIVEAAGIEPVSDPSNHDDRFDRVRMRAALAGSDWIDVRAVAASASHLADAEAAMAWMVARLSEERVVVEDEAFLLDPAGLPDELVRRLVLDMIARVDPVAAPGGPPLDRLLATLRAGGQASIGAALCRGGPRWRVAPAPARRGGK</sequence>
<keyword evidence="1 6" id="KW-0436">Ligase</keyword>
<feature type="binding site" evidence="6">
    <location>
        <begin position="29"/>
        <end position="34"/>
    </location>
    <ligand>
        <name>ATP</name>
        <dbReference type="ChEBI" id="CHEBI:30616"/>
    </ligand>
</feature>
<evidence type="ECO:0000256" key="6">
    <source>
        <dbReference type="HAMAP-Rule" id="MF_01161"/>
    </source>
</evidence>
<keyword evidence="4 6" id="KW-0067">ATP-binding</keyword>
<evidence type="ECO:0000313" key="8">
    <source>
        <dbReference type="EMBL" id="MBY8824589.1"/>
    </source>
</evidence>
<proteinExistence type="inferred from homology"/>
<dbReference type="Proteomes" id="UP000706039">
    <property type="component" value="Unassembled WGS sequence"/>
</dbReference>
<evidence type="ECO:0000256" key="1">
    <source>
        <dbReference type="ARBA" id="ARBA00022598"/>
    </source>
</evidence>
<organism evidence="8 9">
    <name type="scientific">Sphingomonas colocasiae</name>
    <dbReference type="NCBI Taxonomy" id="1848973"/>
    <lineage>
        <taxon>Bacteria</taxon>
        <taxon>Pseudomonadati</taxon>
        <taxon>Pseudomonadota</taxon>
        <taxon>Alphaproteobacteria</taxon>
        <taxon>Sphingomonadales</taxon>
        <taxon>Sphingomonadaceae</taxon>
        <taxon>Sphingomonas</taxon>
    </lineage>
</organism>
<evidence type="ECO:0000256" key="5">
    <source>
        <dbReference type="ARBA" id="ARBA00048539"/>
    </source>
</evidence>
<evidence type="ECO:0000259" key="7">
    <source>
        <dbReference type="Pfam" id="PF01171"/>
    </source>
</evidence>
<dbReference type="InterPro" id="IPR012094">
    <property type="entry name" value="tRNA_Ile_lys_synt"/>
</dbReference>
<dbReference type="PANTHER" id="PTHR43033:SF1">
    <property type="entry name" value="TRNA(ILE)-LYSIDINE SYNTHASE-RELATED"/>
    <property type="match status" value="1"/>
</dbReference>
<dbReference type="EMBL" id="JAINVV010000009">
    <property type="protein sequence ID" value="MBY8824589.1"/>
    <property type="molecule type" value="Genomic_DNA"/>
</dbReference>
<evidence type="ECO:0000256" key="4">
    <source>
        <dbReference type="ARBA" id="ARBA00022840"/>
    </source>
</evidence>
<dbReference type="Pfam" id="PF01171">
    <property type="entry name" value="ATP_bind_3"/>
    <property type="match status" value="1"/>
</dbReference>
<dbReference type="InterPro" id="IPR012795">
    <property type="entry name" value="tRNA_Ile_lys_synt_N"/>
</dbReference>
<evidence type="ECO:0000313" key="9">
    <source>
        <dbReference type="Proteomes" id="UP000706039"/>
    </source>
</evidence>
<accession>A0ABS7PTB8</accession>
<dbReference type="RefSeq" id="WP_222991681.1">
    <property type="nucleotide sequence ID" value="NZ_JAINVV010000009.1"/>
</dbReference>
<dbReference type="EC" id="6.3.4.19" evidence="6"/>